<dbReference type="Pfam" id="PF01740">
    <property type="entry name" value="STAS"/>
    <property type="match status" value="1"/>
</dbReference>
<protein>
    <submittedName>
        <fullName evidence="7">Sulfate permease, SulP family</fullName>
    </submittedName>
</protein>
<dbReference type="EMBL" id="OCNJ01000002">
    <property type="protein sequence ID" value="SOD92635.1"/>
    <property type="molecule type" value="Genomic_DNA"/>
</dbReference>
<dbReference type="InterPro" id="IPR011547">
    <property type="entry name" value="SLC26A/SulP_dom"/>
</dbReference>
<feature type="transmembrane region" description="Helical" evidence="5">
    <location>
        <begin position="396"/>
        <end position="425"/>
    </location>
</feature>
<dbReference type="CDD" id="cd07042">
    <property type="entry name" value="STAS_SulP_like_sulfate_transporter"/>
    <property type="match status" value="1"/>
</dbReference>
<evidence type="ECO:0000256" key="1">
    <source>
        <dbReference type="ARBA" id="ARBA00004141"/>
    </source>
</evidence>
<evidence type="ECO:0000313" key="7">
    <source>
        <dbReference type="EMBL" id="SOD92635.1"/>
    </source>
</evidence>
<comment type="subcellular location">
    <subcellularLocation>
        <location evidence="1">Membrane</location>
        <topology evidence="1">Multi-pass membrane protein</topology>
    </subcellularLocation>
</comment>
<feature type="transmembrane region" description="Helical" evidence="5">
    <location>
        <begin position="270"/>
        <end position="288"/>
    </location>
</feature>
<keyword evidence="3 5" id="KW-1133">Transmembrane helix</keyword>
<evidence type="ECO:0000256" key="3">
    <source>
        <dbReference type="ARBA" id="ARBA00022989"/>
    </source>
</evidence>
<dbReference type="NCBIfam" id="TIGR00815">
    <property type="entry name" value="sulP"/>
    <property type="match status" value="1"/>
</dbReference>
<dbReference type="GO" id="GO:0016020">
    <property type="term" value="C:membrane"/>
    <property type="evidence" value="ECO:0007669"/>
    <property type="project" value="UniProtKB-SubCell"/>
</dbReference>
<dbReference type="OrthoDB" id="9769739at2"/>
<dbReference type="Gene3D" id="3.30.750.24">
    <property type="entry name" value="STAS domain"/>
    <property type="match status" value="1"/>
</dbReference>
<feature type="transmembrane region" description="Helical" evidence="5">
    <location>
        <begin position="190"/>
        <end position="208"/>
    </location>
</feature>
<feature type="transmembrane region" description="Helical" evidence="5">
    <location>
        <begin position="42"/>
        <end position="62"/>
    </location>
</feature>
<evidence type="ECO:0000256" key="5">
    <source>
        <dbReference type="SAM" id="Phobius"/>
    </source>
</evidence>
<dbReference type="PROSITE" id="PS50801">
    <property type="entry name" value="STAS"/>
    <property type="match status" value="1"/>
</dbReference>
<feature type="domain" description="STAS" evidence="6">
    <location>
        <begin position="462"/>
        <end position="562"/>
    </location>
</feature>
<feature type="transmembrane region" description="Helical" evidence="5">
    <location>
        <begin position="215"/>
        <end position="234"/>
    </location>
</feature>
<accession>A0A286GAU2</accession>
<dbReference type="GO" id="GO:0055085">
    <property type="term" value="P:transmembrane transport"/>
    <property type="evidence" value="ECO:0007669"/>
    <property type="project" value="InterPro"/>
</dbReference>
<keyword evidence="2 5" id="KW-0812">Transmembrane</keyword>
<dbReference type="InterPro" id="IPR036513">
    <property type="entry name" value="STAS_dom_sf"/>
</dbReference>
<gene>
    <name evidence="7" type="ORF">SAMN05421508_102534</name>
</gene>
<feature type="transmembrane region" description="Helical" evidence="5">
    <location>
        <begin position="114"/>
        <end position="133"/>
    </location>
</feature>
<dbReference type="AlphaFoldDB" id="A0A286GAU2"/>
<dbReference type="Pfam" id="PF00916">
    <property type="entry name" value="Sulfate_transp"/>
    <property type="match status" value="1"/>
</dbReference>
<dbReference type="PANTHER" id="PTHR11814">
    <property type="entry name" value="SULFATE TRANSPORTER"/>
    <property type="match status" value="1"/>
</dbReference>
<evidence type="ECO:0000313" key="8">
    <source>
        <dbReference type="Proteomes" id="UP000219621"/>
    </source>
</evidence>
<feature type="transmembrane region" description="Helical" evidence="5">
    <location>
        <begin position="139"/>
        <end position="157"/>
    </location>
</feature>
<reference evidence="7 8" key="1">
    <citation type="submission" date="2017-09" db="EMBL/GenBank/DDBJ databases">
        <authorList>
            <person name="Ehlers B."/>
            <person name="Leendertz F.H."/>
        </authorList>
    </citation>
    <scope>NUCLEOTIDE SEQUENCE [LARGE SCALE GENOMIC DNA]</scope>
    <source>
        <strain evidence="7 8">USBA 140</strain>
    </source>
</reference>
<keyword evidence="8" id="KW-1185">Reference proteome</keyword>
<dbReference type="Proteomes" id="UP000219621">
    <property type="component" value="Unassembled WGS sequence"/>
</dbReference>
<dbReference type="InterPro" id="IPR001902">
    <property type="entry name" value="SLC26A/SulP_fam"/>
</dbReference>
<organism evidence="7 8">
    <name type="scientific">Caenispirillum bisanense</name>
    <dbReference type="NCBI Taxonomy" id="414052"/>
    <lineage>
        <taxon>Bacteria</taxon>
        <taxon>Pseudomonadati</taxon>
        <taxon>Pseudomonadota</taxon>
        <taxon>Alphaproteobacteria</taxon>
        <taxon>Rhodospirillales</taxon>
        <taxon>Novispirillaceae</taxon>
        <taxon>Caenispirillum</taxon>
    </lineage>
</organism>
<feature type="transmembrane region" description="Helical" evidence="5">
    <location>
        <begin position="346"/>
        <end position="376"/>
    </location>
</feature>
<evidence type="ECO:0000259" key="6">
    <source>
        <dbReference type="PROSITE" id="PS50801"/>
    </source>
</evidence>
<sequence length="568" mass="59815">MPEPGTASPATAAGPAPWRLFVPKLVTALRQGYGLPDLRADLIAGLTVAIVALPLAMALAIASGTTPDKGLVTAIVAGFLISALGGSRYQIGGPTGAFVVVVFNVIAQHGYDGLVLATLMAGVLLLALGYGRVGTYIKYVPYPVVTGFTAGIAVIIFTSQIKDLLGLTMVVTPAEFAAKLAAYADALPTIHWPTVAVAFGSLAVILAIRHWKPQLPVFLIAVVAGSLAVMALGLPVDTIGSRFGGIPTELPTPVFPEITWKRLVELSPSAFTIAFLAGIESLLSAVVADGMTGRKHRSNCELVAQGAANIASALFGGLPATGAIARTATNVRSGARTPVAGMAHAVFLLLFMLVLAPLAVFVPLASLAAVLVIVAWNMAEVDHFRHLMKAPVGDRVVLILTFSLTVLVDLTVAIQVGVVLAAFLFMHRMANAVEVETHTRVIDDDEDDFAKAPTPDYPPLPEGVEVYRISGPFFFGAAAKLGEVLDRIRKPPRVFILRMRLVPLIDATGGHALEEFLRRCEAHGTQVILSGVQDQPRRLMGELGLAGRVRFAPDTPTAIAEAERLLRG</sequence>
<dbReference type="RefSeq" id="WP_097278268.1">
    <property type="nucleotide sequence ID" value="NZ_OCNJ01000002.1"/>
</dbReference>
<evidence type="ECO:0000256" key="4">
    <source>
        <dbReference type="ARBA" id="ARBA00023136"/>
    </source>
</evidence>
<name>A0A286GAU2_9PROT</name>
<keyword evidence="4 5" id="KW-0472">Membrane</keyword>
<feature type="transmembrane region" description="Helical" evidence="5">
    <location>
        <begin position="69"/>
        <end position="85"/>
    </location>
</feature>
<evidence type="ECO:0000256" key="2">
    <source>
        <dbReference type="ARBA" id="ARBA00022692"/>
    </source>
</evidence>
<dbReference type="InterPro" id="IPR002645">
    <property type="entry name" value="STAS_dom"/>
</dbReference>
<proteinExistence type="predicted"/>
<dbReference type="SUPFAM" id="SSF52091">
    <property type="entry name" value="SpoIIaa-like"/>
    <property type="match status" value="1"/>
</dbReference>